<comment type="caution">
    <text evidence="2">The sequence shown here is derived from an EMBL/GenBank/DDBJ whole genome shotgun (WGS) entry which is preliminary data.</text>
</comment>
<reference evidence="2" key="1">
    <citation type="submission" date="2022-01" db="EMBL/GenBank/DDBJ databases">
        <title>Comparative genomics reveals a dynamic genome evolution in the ectomycorrhizal milk-cap (Lactarius) mushrooms.</title>
        <authorList>
            <consortium name="DOE Joint Genome Institute"/>
            <person name="Lebreton A."/>
            <person name="Tang N."/>
            <person name="Kuo A."/>
            <person name="LaButti K."/>
            <person name="Drula E."/>
            <person name="Barry K."/>
            <person name="Clum A."/>
            <person name="Lipzen A."/>
            <person name="Mousain D."/>
            <person name="Ng V."/>
            <person name="Wang R."/>
            <person name="Wang X."/>
            <person name="Dai Y."/>
            <person name="Henrissat B."/>
            <person name="Grigoriev I.V."/>
            <person name="Guerin-Laguette A."/>
            <person name="Yu F."/>
            <person name="Martin F.M."/>
        </authorList>
    </citation>
    <scope>NUCLEOTIDE SEQUENCE</scope>
    <source>
        <strain evidence="2">QP</strain>
    </source>
</reference>
<evidence type="ECO:0000256" key="1">
    <source>
        <dbReference type="SAM" id="MobiDB-lite"/>
    </source>
</evidence>
<feature type="region of interest" description="Disordered" evidence="1">
    <location>
        <begin position="168"/>
        <end position="202"/>
    </location>
</feature>
<evidence type="ECO:0000313" key="3">
    <source>
        <dbReference type="Proteomes" id="UP001201163"/>
    </source>
</evidence>
<organism evidence="2 3">
    <name type="scientific">Lactarius akahatsu</name>
    <dbReference type="NCBI Taxonomy" id="416441"/>
    <lineage>
        <taxon>Eukaryota</taxon>
        <taxon>Fungi</taxon>
        <taxon>Dikarya</taxon>
        <taxon>Basidiomycota</taxon>
        <taxon>Agaricomycotina</taxon>
        <taxon>Agaricomycetes</taxon>
        <taxon>Russulales</taxon>
        <taxon>Russulaceae</taxon>
        <taxon>Lactarius</taxon>
    </lineage>
</organism>
<dbReference type="InterPro" id="IPR050055">
    <property type="entry name" value="EF-Tu_GTPase"/>
</dbReference>
<dbReference type="EMBL" id="JAKELL010000009">
    <property type="protein sequence ID" value="KAH8996193.1"/>
    <property type="molecule type" value="Genomic_DNA"/>
</dbReference>
<protein>
    <submittedName>
        <fullName evidence="2">Uncharacterized protein</fullName>
    </submittedName>
</protein>
<dbReference type="PANTHER" id="PTHR43721:SF3">
    <property type="entry name" value="GTP-BINDING PROTEIN 2"/>
    <property type="match status" value="1"/>
</dbReference>
<dbReference type="Proteomes" id="UP001201163">
    <property type="component" value="Unassembled WGS sequence"/>
</dbReference>
<keyword evidence="3" id="KW-1185">Reference proteome</keyword>
<name>A0AAD4QD35_9AGAM</name>
<dbReference type="PANTHER" id="PTHR43721">
    <property type="entry name" value="ELONGATION FACTOR TU-RELATED"/>
    <property type="match status" value="1"/>
</dbReference>
<dbReference type="GO" id="GO:0003746">
    <property type="term" value="F:translation elongation factor activity"/>
    <property type="evidence" value="ECO:0007669"/>
    <property type="project" value="TreeGrafter"/>
</dbReference>
<evidence type="ECO:0000313" key="2">
    <source>
        <dbReference type="EMBL" id="KAH8996193.1"/>
    </source>
</evidence>
<sequence>MFGESESESPRVPSPWDRVLSSSARLDKVHYHQEELLLPKLAAEVEEGNVEYKLHLINPSPARFVRLVTQMKWRLLEGGGEAIYELGVADSGALVGLSPSDLRATLKTLRAMAAEIGARVIIAKEIEVAISEHTFVAAGFRSPAHKQNGSKDKAVKDLSRFLAESNSSPRSFVSTTSMTTSSVDSSSPSTTDLHSQTSLGDYETVHDDDPLFPMLEPHNLAHGLASGEELLIGRSQLGTVTVPKSPMTRIQDDVLEERDEPLLTAFGKLEVADSSWVLGEGKRVIVEAMIIRELDQEEGFLDFSSF</sequence>
<dbReference type="AlphaFoldDB" id="A0AAD4QD35"/>
<feature type="compositionally biased region" description="Low complexity" evidence="1">
    <location>
        <begin position="171"/>
        <end position="191"/>
    </location>
</feature>
<gene>
    <name evidence="2" type="ORF">EDB92DRAFT_1842660</name>
</gene>
<accession>A0AAD4QD35</accession>
<proteinExistence type="predicted"/>